<dbReference type="OrthoDB" id="9909019at2759"/>
<feature type="transmembrane region" description="Helical" evidence="1">
    <location>
        <begin position="48"/>
        <end position="69"/>
    </location>
</feature>
<reference evidence="2 3" key="1">
    <citation type="submission" date="2016-07" db="EMBL/GenBank/DDBJ databases">
        <title>Pervasive Adenine N6-methylation of Active Genes in Fungi.</title>
        <authorList>
            <consortium name="DOE Joint Genome Institute"/>
            <person name="Mondo S.J."/>
            <person name="Dannebaum R.O."/>
            <person name="Kuo R.C."/>
            <person name="Labutti K."/>
            <person name="Haridas S."/>
            <person name="Kuo A."/>
            <person name="Salamov A."/>
            <person name="Ahrendt S.R."/>
            <person name="Lipzen A."/>
            <person name="Sullivan W."/>
            <person name="Andreopoulos W.B."/>
            <person name="Clum A."/>
            <person name="Lindquist E."/>
            <person name="Daum C."/>
            <person name="Ramamoorthy G.K."/>
            <person name="Gryganskyi A."/>
            <person name="Culley D."/>
            <person name="Magnuson J.K."/>
            <person name="James T.Y."/>
            <person name="O'Malley M.A."/>
            <person name="Stajich J.E."/>
            <person name="Spatafora J.W."/>
            <person name="Visel A."/>
            <person name="Grigoriev I.V."/>
        </authorList>
    </citation>
    <scope>NUCLEOTIDE SEQUENCE [LARGE SCALE GENOMIC DNA]</scope>
    <source>
        <strain evidence="2 3">JEL800</strain>
    </source>
</reference>
<dbReference type="AlphaFoldDB" id="A0A1Y2AWD1"/>
<protein>
    <submittedName>
        <fullName evidence="2">Uncharacterized protein</fullName>
    </submittedName>
</protein>
<keyword evidence="1" id="KW-0812">Transmembrane</keyword>
<evidence type="ECO:0000313" key="3">
    <source>
        <dbReference type="Proteomes" id="UP000193642"/>
    </source>
</evidence>
<organism evidence="2 3">
    <name type="scientific">Rhizoclosmatium globosum</name>
    <dbReference type="NCBI Taxonomy" id="329046"/>
    <lineage>
        <taxon>Eukaryota</taxon>
        <taxon>Fungi</taxon>
        <taxon>Fungi incertae sedis</taxon>
        <taxon>Chytridiomycota</taxon>
        <taxon>Chytridiomycota incertae sedis</taxon>
        <taxon>Chytridiomycetes</taxon>
        <taxon>Chytridiales</taxon>
        <taxon>Chytriomycetaceae</taxon>
        <taxon>Rhizoclosmatium</taxon>
    </lineage>
</organism>
<keyword evidence="1" id="KW-1133">Transmembrane helix</keyword>
<name>A0A1Y2AWD1_9FUNG</name>
<sequence>MVPGEANEDAACRRFTDTVLWKHKVDPEIFNAWYRRDGWEPPVHVLMILHWGCWLVLGAGFWGFLLPLFPRHFSP</sequence>
<keyword evidence="3" id="KW-1185">Reference proteome</keyword>
<evidence type="ECO:0000313" key="2">
    <source>
        <dbReference type="EMBL" id="ORY26852.1"/>
    </source>
</evidence>
<keyword evidence="1" id="KW-0472">Membrane</keyword>
<dbReference type="Proteomes" id="UP000193642">
    <property type="component" value="Unassembled WGS sequence"/>
</dbReference>
<proteinExistence type="predicted"/>
<evidence type="ECO:0000256" key="1">
    <source>
        <dbReference type="SAM" id="Phobius"/>
    </source>
</evidence>
<dbReference type="EMBL" id="MCGO01000107">
    <property type="protein sequence ID" value="ORY26852.1"/>
    <property type="molecule type" value="Genomic_DNA"/>
</dbReference>
<accession>A0A1Y2AWD1</accession>
<comment type="caution">
    <text evidence="2">The sequence shown here is derived from an EMBL/GenBank/DDBJ whole genome shotgun (WGS) entry which is preliminary data.</text>
</comment>
<gene>
    <name evidence="2" type="ORF">BCR33DRAFT_32559</name>
</gene>